<comment type="caution">
    <text evidence="2">The sequence shown here is derived from an EMBL/GenBank/DDBJ whole genome shotgun (WGS) entry which is preliminary data.</text>
</comment>
<reference evidence="2 3" key="1">
    <citation type="submission" date="2019-03" db="EMBL/GenBank/DDBJ databases">
        <title>Metabolic potential of uncultured bacteria and archaea associated with petroleum seepage in deep-sea sediments.</title>
        <authorList>
            <person name="Dong X."/>
            <person name="Hubert C."/>
        </authorList>
    </citation>
    <scope>NUCLEOTIDE SEQUENCE [LARGE SCALE GENOMIC DNA]</scope>
    <source>
        <strain evidence="2">E44_bin3</strain>
    </source>
</reference>
<feature type="transmembrane region" description="Helical" evidence="1">
    <location>
        <begin position="6"/>
        <end position="30"/>
    </location>
</feature>
<evidence type="ECO:0000313" key="3">
    <source>
        <dbReference type="Proteomes" id="UP000316517"/>
    </source>
</evidence>
<accession>A0A523TCN4</accession>
<dbReference type="Proteomes" id="UP000316517">
    <property type="component" value="Unassembled WGS sequence"/>
</dbReference>
<gene>
    <name evidence="2" type="ORF">E3J68_03460</name>
</gene>
<evidence type="ECO:0000256" key="1">
    <source>
        <dbReference type="SAM" id="Phobius"/>
    </source>
</evidence>
<dbReference type="EMBL" id="SOJT01000152">
    <property type="protein sequence ID" value="TET28045.1"/>
    <property type="molecule type" value="Genomic_DNA"/>
</dbReference>
<evidence type="ECO:0000313" key="2">
    <source>
        <dbReference type="EMBL" id="TET28045.1"/>
    </source>
</evidence>
<organism evidence="2 3">
    <name type="scientific">Aerophobetes bacterium</name>
    <dbReference type="NCBI Taxonomy" id="2030807"/>
    <lineage>
        <taxon>Bacteria</taxon>
        <taxon>Candidatus Aerophobota</taxon>
    </lineage>
</organism>
<dbReference type="AlphaFoldDB" id="A0A523TCN4"/>
<proteinExistence type="predicted"/>
<keyword evidence="1" id="KW-1133">Transmembrane helix</keyword>
<protein>
    <submittedName>
        <fullName evidence="2">Uncharacterized protein</fullName>
    </submittedName>
</protein>
<sequence length="172" mass="19821">MKVRKGVIIVAVLAIVMVGLWLWVLGIVPIKKTVRELIERPVTVEVSPEELRKKAEETALSLSNWLEKQEKLDRMLVYHEGRRDPLLLPVKKKEKEIKESLPPQPPKLMLKGIAWDKTKPLALINDLVVKEGDTVQGARIVKIDFDQVAVQYRDKKFIIKLIEWEEKRSPSS</sequence>
<keyword evidence="1" id="KW-0472">Membrane</keyword>
<keyword evidence="1" id="KW-0812">Transmembrane</keyword>
<name>A0A523TCN4_UNCAE</name>